<evidence type="ECO:0000313" key="3">
    <source>
        <dbReference type="Proteomes" id="UP001454036"/>
    </source>
</evidence>
<organism evidence="2 3">
    <name type="scientific">Lithospermum erythrorhizon</name>
    <name type="common">Purple gromwell</name>
    <name type="synonym">Lithospermum officinale var. erythrorhizon</name>
    <dbReference type="NCBI Taxonomy" id="34254"/>
    <lineage>
        <taxon>Eukaryota</taxon>
        <taxon>Viridiplantae</taxon>
        <taxon>Streptophyta</taxon>
        <taxon>Embryophyta</taxon>
        <taxon>Tracheophyta</taxon>
        <taxon>Spermatophyta</taxon>
        <taxon>Magnoliopsida</taxon>
        <taxon>eudicotyledons</taxon>
        <taxon>Gunneridae</taxon>
        <taxon>Pentapetalae</taxon>
        <taxon>asterids</taxon>
        <taxon>lamiids</taxon>
        <taxon>Boraginales</taxon>
        <taxon>Boraginaceae</taxon>
        <taxon>Boraginoideae</taxon>
        <taxon>Lithospermeae</taxon>
        <taxon>Lithospermum</taxon>
    </lineage>
</organism>
<proteinExistence type="predicted"/>
<gene>
    <name evidence="2" type="ORF">LIER_26986</name>
</gene>
<evidence type="ECO:0000313" key="2">
    <source>
        <dbReference type="EMBL" id="GAA0173355.1"/>
    </source>
</evidence>
<evidence type="ECO:0000256" key="1">
    <source>
        <dbReference type="SAM" id="MobiDB-lite"/>
    </source>
</evidence>
<sequence length="81" mass="8911">MDALHLSGSAPDFNSVSDPHEAGSSRVLNFGTINNNLMVENTPTVLEQQPPKKKRNTPGNHGQINKIISIFLLVHVFTFDL</sequence>
<protein>
    <submittedName>
        <fullName evidence="2">Uncharacterized protein</fullName>
    </submittedName>
</protein>
<dbReference type="AlphaFoldDB" id="A0AAV3RBX3"/>
<feature type="region of interest" description="Disordered" evidence="1">
    <location>
        <begin position="1"/>
        <end position="25"/>
    </location>
</feature>
<dbReference type="EMBL" id="BAABME010008563">
    <property type="protein sequence ID" value="GAA0173355.1"/>
    <property type="molecule type" value="Genomic_DNA"/>
</dbReference>
<accession>A0AAV3RBX3</accession>
<keyword evidence="3" id="KW-1185">Reference proteome</keyword>
<reference evidence="2 3" key="1">
    <citation type="submission" date="2024-01" db="EMBL/GenBank/DDBJ databases">
        <title>The complete chloroplast genome sequence of Lithospermum erythrorhizon: insights into the phylogenetic relationship among Boraginaceae species and the maternal lineages of purple gromwells.</title>
        <authorList>
            <person name="Okada T."/>
            <person name="Watanabe K."/>
        </authorList>
    </citation>
    <scope>NUCLEOTIDE SEQUENCE [LARGE SCALE GENOMIC DNA]</scope>
</reference>
<dbReference type="Proteomes" id="UP001454036">
    <property type="component" value="Unassembled WGS sequence"/>
</dbReference>
<name>A0AAV3RBX3_LITER</name>
<comment type="caution">
    <text evidence="2">The sequence shown here is derived from an EMBL/GenBank/DDBJ whole genome shotgun (WGS) entry which is preliminary data.</text>
</comment>